<evidence type="ECO:0000256" key="3">
    <source>
        <dbReference type="ARBA" id="ARBA00022824"/>
    </source>
</evidence>
<name>A0A816M2T0_BRANA</name>
<keyword evidence="2 6" id="KW-0812">Transmembrane</keyword>
<keyword evidence="3 6" id="KW-0256">Endoplasmic reticulum</keyword>
<evidence type="ECO:0000256" key="5">
    <source>
        <dbReference type="ARBA" id="ARBA00023136"/>
    </source>
</evidence>
<evidence type="ECO:0000256" key="2">
    <source>
        <dbReference type="ARBA" id="ARBA00022692"/>
    </source>
</evidence>
<accession>A0A816M2T0</accession>
<organism evidence="8">
    <name type="scientific">Brassica napus</name>
    <name type="common">Rape</name>
    <dbReference type="NCBI Taxonomy" id="3708"/>
    <lineage>
        <taxon>Eukaryota</taxon>
        <taxon>Viridiplantae</taxon>
        <taxon>Streptophyta</taxon>
        <taxon>Embryophyta</taxon>
        <taxon>Tracheophyta</taxon>
        <taxon>Spermatophyta</taxon>
        <taxon>Magnoliopsida</taxon>
        <taxon>eudicotyledons</taxon>
        <taxon>Gunneridae</taxon>
        <taxon>Pentapetalae</taxon>
        <taxon>rosids</taxon>
        <taxon>malvids</taxon>
        <taxon>Brassicales</taxon>
        <taxon>Brassicaceae</taxon>
        <taxon>Brassiceae</taxon>
        <taxon>Brassica</taxon>
    </lineage>
</organism>
<feature type="transmembrane region" description="Helical" evidence="6">
    <location>
        <begin position="191"/>
        <end position="220"/>
    </location>
</feature>
<gene>
    <name evidence="8" type="ORF">DARMORV10_C07P08500.1</name>
</gene>
<feature type="domain" description="Reticulon" evidence="7">
    <location>
        <begin position="78"/>
        <end position="265"/>
    </location>
</feature>
<evidence type="ECO:0000256" key="4">
    <source>
        <dbReference type="ARBA" id="ARBA00022989"/>
    </source>
</evidence>
<dbReference type="GO" id="GO:0009617">
    <property type="term" value="P:response to bacterium"/>
    <property type="evidence" value="ECO:0007669"/>
    <property type="project" value="InterPro"/>
</dbReference>
<evidence type="ECO:0000259" key="7">
    <source>
        <dbReference type="PROSITE" id="PS50845"/>
    </source>
</evidence>
<proteinExistence type="predicted"/>
<evidence type="ECO:0000256" key="1">
    <source>
        <dbReference type="ARBA" id="ARBA00004477"/>
    </source>
</evidence>
<dbReference type="AlphaFoldDB" id="A0A816M2T0"/>
<feature type="transmembrane region" description="Helical" evidence="6">
    <location>
        <begin position="110"/>
        <end position="130"/>
    </location>
</feature>
<dbReference type="InterPro" id="IPR045064">
    <property type="entry name" value="Reticulon-like"/>
</dbReference>
<dbReference type="PANTHER" id="PTHR10994">
    <property type="entry name" value="RETICULON"/>
    <property type="match status" value="1"/>
</dbReference>
<keyword evidence="4 6" id="KW-1133">Transmembrane helix</keyword>
<evidence type="ECO:0000256" key="6">
    <source>
        <dbReference type="RuleBase" id="RU363132"/>
    </source>
</evidence>
<dbReference type="InterPro" id="IPR003388">
    <property type="entry name" value="Reticulon"/>
</dbReference>
<dbReference type="Proteomes" id="UP001295469">
    <property type="component" value="Chromosome C07"/>
</dbReference>
<dbReference type="PROSITE" id="PS50845">
    <property type="entry name" value="RETICULON"/>
    <property type="match status" value="1"/>
</dbReference>
<dbReference type="EMBL" id="HG994371">
    <property type="protein sequence ID" value="CAF1957016.1"/>
    <property type="molecule type" value="Genomic_DNA"/>
</dbReference>
<reference evidence="8" key="1">
    <citation type="submission" date="2021-01" db="EMBL/GenBank/DDBJ databases">
        <authorList>
            <consortium name="Genoscope - CEA"/>
            <person name="William W."/>
        </authorList>
    </citation>
    <scope>NUCLEOTIDE SEQUENCE</scope>
</reference>
<dbReference type="GO" id="GO:0005789">
    <property type="term" value="C:endoplasmic reticulum membrane"/>
    <property type="evidence" value="ECO:0007669"/>
    <property type="project" value="UniProtKB-SubCell"/>
</dbReference>
<protein>
    <recommendedName>
        <fullName evidence="6">Reticulon-like protein</fullName>
    </recommendedName>
</protein>
<dbReference type="Pfam" id="PF02453">
    <property type="entry name" value="Reticulon"/>
    <property type="match status" value="1"/>
</dbReference>
<dbReference type="PANTHER" id="PTHR10994:SF141">
    <property type="entry name" value="RETICULON-LIKE PROTEIN B10"/>
    <property type="match status" value="1"/>
</dbReference>
<comment type="subcellular location">
    <subcellularLocation>
        <location evidence="1 6">Endoplasmic reticulum membrane</location>
        <topology evidence="1 6">Multi-pass membrane protein</topology>
    </subcellularLocation>
</comment>
<evidence type="ECO:0000313" key="8">
    <source>
        <dbReference type="EMBL" id="CAF1957016.1"/>
    </source>
</evidence>
<sequence>MAELTDDDGGSRGRRRRVTPELMTHDIKRMCEEQIVVHRVLEKKEGRSVSGIGEIAAISPRSMDKKSHLLQSIGNASVADLVMWKNKRGGILLLGSATLFWILFEKCGYSFFPFVANIQLLVVVILFLWAKSAILFNRPMPELPNLEITEASLLMVADPLRLLINTLLSIARDIYVNRNAKQLFRVSVVLWTISLVGSFLNFFTILYLGIVLGMLIPILYERYQDHIDEKLSVTHRMIQTQFRKIDERLLQKLIAKPTSKIKKMQ</sequence>
<feature type="transmembrane region" description="Helical" evidence="6">
    <location>
        <begin position="89"/>
        <end position="104"/>
    </location>
</feature>
<keyword evidence="5 6" id="KW-0472">Membrane</keyword>